<dbReference type="PROSITE" id="PS50196">
    <property type="entry name" value="RANBD1"/>
    <property type="match status" value="1"/>
</dbReference>
<evidence type="ECO:0000256" key="1">
    <source>
        <dbReference type="SAM" id="MobiDB-lite"/>
    </source>
</evidence>
<feature type="compositionally biased region" description="Pro residues" evidence="1">
    <location>
        <begin position="330"/>
        <end position="344"/>
    </location>
</feature>
<feature type="compositionally biased region" description="Polar residues" evidence="1">
    <location>
        <begin position="96"/>
        <end position="113"/>
    </location>
</feature>
<feature type="compositionally biased region" description="Low complexity" evidence="1">
    <location>
        <begin position="32"/>
        <end position="44"/>
    </location>
</feature>
<dbReference type="Pfam" id="PF00638">
    <property type="entry name" value="Ran_BP1"/>
    <property type="match status" value="1"/>
</dbReference>
<dbReference type="Gene3D" id="2.30.29.30">
    <property type="entry name" value="Pleckstrin-homology domain (PH domain)/Phosphotyrosine-binding domain (PTB)"/>
    <property type="match status" value="1"/>
</dbReference>
<name>A0ABM1A3N9_APLCA</name>
<protein>
    <submittedName>
        <fullName evidence="4">Protein enabled homolog</fullName>
    </submittedName>
</protein>
<evidence type="ECO:0000313" key="4">
    <source>
        <dbReference type="RefSeq" id="XP_012940190.2"/>
    </source>
</evidence>
<dbReference type="InterPro" id="IPR011993">
    <property type="entry name" value="PH-like_dom_sf"/>
</dbReference>
<dbReference type="InterPro" id="IPR000156">
    <property type="entry name" value="Ran_bind_dom"/>
</dbReference>
<reference evidence="4" key="1">
    <citation type="submission" date="2025-08" db="UniProtKB">
        <authorList>
            <consortium name="RefSeq"/>
        </authorList>
    </citation>
    <scope>IDENTIFICATION</scope>
</reference>
<evidence type="ECO:0000313" key="3">
    <source>
        <dbReference type="Proteomes" id="UP000694888"/>
    </source>
</evidence>
<keyword evidence="3" id="KW-1185">Reference proteome</keyword>
<proteinExistence type="predicted"/>
<dbReference type="Proteomes" id="UP000694888">
    <property type="component" value="Unplaced"/>
</dbReference>
<feature type="domain" description="RanBD1" evidence="2">
    <location>
        <begin position="372"/>
        <end position="489"/>
    </location>
</feature>
<feature type="compositionally biased region" description="Low complexity" evidence="1">
    <location>
        <begin position="302"/>
        <end position="317"/>
    </location>
</feature>
<feature type="region of interest" description="Disordered" evidence="1">
    <location>
        <begin position="26"/>
        <end position="61"/>
    </location>
</feature>
<dbReference type="GeneID" id="101849551"/>
<dbReference type="SUPFAM" id="SSF50729">
    <property type="entry name" value="PH domain-like"/>
    <property type="match status" value="1"/>
</dbReference>
<dbReference type="RefSeq" id="XP_012940190.2">
    <property type="nucleotide sequence ID" value="XM_013084736.2"/>
</dbReference>
<organism evidence="3 4">
    <name type="scientific">Aplysia californica</name>
    <name type="common">California sea hare</name>
    <dbReference type="NCBI Taxonomy" id="6500"/>
    <lineage>
        <taxon>Eukaryota</taxon>
        <taxon>Metazoa</taxon>
        <taxon>Spiralia</taxon>
        <taxon>Lophotrochozoa</taxon>
        <taxon>Mollusca</taxon>
        <taxon>Gastropoda</taxon>
        <taxon>Heterobranchia</taxon>
        <taxon>Euthyneura</taxon>
        <taxon>Tectipleura</taxon>
        <taxon>Aplysiida</taxon>
        <taxon>Aplysioidea</taxon>
        <taxon>Aplysiidae</taxon>
        <taxon>Aplysia</taxon>
    </lineage>
</organism>
<accession>A0ABM1A3N9</accession>
<evidence type="ECO:0000259" key="2">
    <source>
        <dbReference type="PROSITE" id="PS50196"/>
    </source>
</evidence>
<gene>
    <name evidence="4" type="primary">LOC101849551</name>
</gene>
<feature type="region of interest" description="Disordered" evidence="1">
    <location>
        <begin position="96"/>
        <end position="173"/>
    </location>
</feature>
<sequence>MCMSTEPVQKRALLYIISCVCPQSRYKDEPNSRASSGRSSRAGSDYPDDTREQKKKFRPPCPGKVDTTQVVFCEPCHAQRFRIVLDTIRLAFSDDQVSSCPSSQPNPATPHNGSSPLSQSRRSPRPLTPSYPLSARDSMNRFQPQTPPTGAQMAKSPRYSGYGQAVGGNNMTTFSPNNPYALNRAPPGDQPGNVQGSNFQPPNWQAAGQAPDPYASPGVPTPQCGGVCPQQPTACSTGLAPLCPEAPVGFAAANSSPYPAQPLQTPMVPQQSLQTLIASQQSFHTPMAPPQYPADKFPAPAPQGFGPAPSPGQGAYPAGPPPGMTAESPAPFPPAFPAYGPPDPYAYHSPGGPPPPAQAGDNPRGQDPYALGNGNDKVLFCAPACLVQLDKKKNWREVYRGYLKVLQRAVGVGFSLLLESPDGVICSHHFISRDMTFEPSCKTQYGFCFSSVARCGSTVKGDFLVSFQGREQTDQFRQVVSECQRLLRLTAPNNTGRPDVCMGFGNSSNCNSNNYNNNNNNSNFGNSNNCNK</sequence>
<feature type="region of interest" description="Disordered" evidence="1">
    <location>
        <begin position="284"/>
        <end position="369"/>
    </location>
</feature>